<proteinExistence type="inferred from homology"/>
<dbReference type="PANTHER" id="PTHR42923:SF44">
    <property type="entry name" value="PROTOPORPHYRINOGEN OXIDASE 2, CHLOROPLASTIC_MITOCHONDRIAL"/>
    <property type="match status" value="1"/>
</dbReference>
<comment type="function">
    <text evidence="6">Involved in coproporphyrin-dependent heme b biosynthesis. Catalyzes the oxidation of coproporphyrinogen III to coproporphyrin III.</text>
</comment>
<dbReference type="InterPro" id="IPR050464">
    <property type="entry name" value="Zeta_carotene_desat/Oxidored"/>
</dbReference>
<dbReference type="UniPathway" id="UPA00252"/>
<keyword evidence="5 6" id="KW-0350">Heme biosynthesis</keyword>
<dbReference type="InterPro" id="IPR004572">
    <property type="entry name" value="Protoporphyrinogen_oxidase"/>
</dbReference>
<dbReference type="RefSeq" id="WP_178931171.1">
    <property type="nucleotide sequence ID" value="NZ_JACBAZ010000001.1"/>
</dbReference>
<evidence type="ECO:0000256" key="4">
    <source>
        <dbReference type="ARBA" id="ARBA00023002"/>
    </source>
</evidence>
<dbReference type="Gene3D" id="3.90.660.20">
    <property type="entry name" value="Protoporphyrinogen oxidase, mitochondrial, domain 2"/>
    <property type="match status" value="1"/>
</dbReference>
<dbReference type="SUPFAM" id="SSF51905">
    <property type="entry name" value="FAD/NAD(P)-binding domain"/>
    <property type="match status" value="1"/>
</dbReference>
<dbReference type="PANTHER" id="PTHR42923">
    <property type="entry name" value="PROTOPORPHYRINOGEN OXIDASE"/>
    <property type="match status" value="1"/>
</dbReference>
<dbReference type="Proteomes" id="UP000557872">
    <property type="component" value="Unassembled WGS sequence"/>
</dbReference>
<dbReference type="GO" id="GO:0005737">
    <property type="term" value="C:cytoplasm"/>
    <property type="evidence" value="ECO:0007669"/>
    <property type="project" value="UniProtKB-SubCell"/>
</dbReference>
<dbReference type="AlphaFoldDB" id="A0A851GA83"/>
<evidence type="ECO:0000256" key="5">
    <source>
        <dbReference type="ARBA" id="ARBA00023133"/>
    </source>
</evidence>
<dbReference type="Gene3D" id="1.10.3110.10">
    <property type="entry name" value="protoporphyrinogen ix oxidase, domain 3"/>
    <property type="match status" value="1"/>
</dbReference>
<evidence type="ECO:0000259" key="7">
    <source>
        <dbReference type="Pfam" id="PF01593"/>
    </source>
</evidence>
<dbReference type="Gene3D" id="3.50.50.60">
    <property type="entry name" value="FAD/NAD(P)-binding domain"/>
    <property type="match status" value="1"/>
</dbReference>
<dbReference type="SUPFAM" id="SSF54373">
    <property type="entry name" value="FAD-linked reductases, C-terminal domain"/>
    <property type="match status" value="1"/>
</dbReference>
<dbReference type="EMBL" id="JACBAZ010000001">
    <property type="protein sequence ID" value="NWK54658.1"/>
    <property type="molecule type" value="Genomic_DNA"/>
</dbReference>
<evidence type="ECO:0000256" key="1">
    <source>
        <dbReference type="ARBA" id="ARBA00001974"/>
    </source>
</evidence>
<name>A0A851GA83_9BACT</name>
<keyword evidence="6" id="KW-0963">Cytoplasm</keyword>
<reference evidence="8 9" key="1">
    <citation type="submission" date="2020-07" db="EMBL/GenBank/DDBJ databases">
        <title>Roseicoccus Jingziensis gen. nov., sp. nov., isolated from coastal seawater.</title>
        <authorList>
            <person name="Feng X."/>
        </authorList>
    </citation>
    <scope>NUCLEOTIDE SEQUENCE [LARGE SCALE GENOMIC DNA]</scope>
    <source>
        <strain evidence="8 9">N1E253</strain>
    </source>
</reference>
<keyword evidence="9" id="KW-1185">Reference proteome</keyword>
<comment type="subcellular location">
    <subcellularLocation>
        <location evidence="6">Cytoplasm</location>
    </subcellularLocation>
</comment>
<evidence type="ECO:0000313" key="8">
    <source>
        <dbReference type="EMBL" id="NWK54658.1"/>
    </source>
</evidence>
<dbReference type="EC" id="1.3.3.15" evidence="6"/>
<feature type="domain" description="Amine oxidase" evidence="7">
    <location>
        <begin position="14"/>
        <end position="454"/>
    </location>
</feature>
<accession>A0A851GA83</accession>
<dbReference type="Pfam" id="PF01593">
    <property type="entry name" value="Amino_oxidase"/>
    <property type="match status" value="1"/>
</dbReference>
<dbReference type="InterPro" id="IPR036188">
    <property type="entry name" value="FAD/NAD-bd_sf"/>
</dbReference>
<comment type="cofactor">
    <cofactor evidence="1 6">
        <name>FAD</name>
        <dbReference type="ChEBI" id="CHEBI:57692"/>
    </cofactor>
</comment>
<comment type="caution">
    <text evidence="8">The sequence shown here is derived from an EMBL/GenBank/DDBJ whole genome shotgun (WGS) entry which is preliminary data.</text>
</comment>
<comment type="pathway">
    <text evidence="6">Porphyrin-containing compound metabolism; protoheme biosynthesis.</text>
</comment>
<organism evidence="8 9">
    <name type="scientific">Oceaniferula marina</name>
    <dbReference type="NCBI Taxonomy" id="2748318"/>
    <lineage>
        <taxon>Bacteria</taxon>
        <taxon>Pseudomonadati</taxon>
        <taxon>Verrucomicrobiota</taxon>
        <taxon>Verrucomicrobiia</taxon>
        <taxon>Verrucomicrobiales</taxon>
        <taxon>Verrucomicrobiaceae</taxon>
        <taxon>Oceaniferula</taxon>
    </lineage>
</organism>
<gene>
    <name evidence="8" type="primary">hemG</name>
    <name evidence="8" type="ORF">HW115_03485</name>
</gene>
<keyword evidence="2 6" id="KW-0285">Flavoprotein</keyword>
<dbReference type="NCBIfam" id="TIGR00562">
    <property type="entry name" value="proto_IX_ox"/>
    <property type="match status" value="1"/>
</dbReference>
<keyword evidence="4 6" id="KW-0560">Oxidoreductase</keyword>
<comment type="catalytic activity">
    <reaction evidence="6">
        <text>coproporphyrinogen III + 3 O2 = coproporphyrin III + 3 H2O2</text>
        <dbReference type="Rhea" id="RHEA:43436"/>
        <dbReference type="ChEBI" id="CHEBI:15379"/>
        <dbReference type="ChEBI" id="CHEBI:16240"/>
        <dbReference type="ChEBI" id="CHEBI:57309"/>
        <dbReference type="ChEBI" id="CHEBI:131725"/>
        <dbReference type="EC" id="1.3.3.15"/>
    </reaction>
</comment>
<dbReference type="GO" id="GO:0006783">
    <property type="term" value="P:heme biosynthetic process"/>
    <property type="evidence" value="ECO:0007669"/>
    <property type="project" value="UniProtKB-UniRule"/>
</dbReference>
<evidence type="ECO:0000256" key="3">
    <source>
        <dbReference type="ARBA" id="ARBA00022827"/>
    </source>
</evidence>
<dbReference type="GO" id="GO:0004729">
    <property type="term" value="F:oxygen-dependent protoporphyrinogen oxidase activity"/>
    <property type="evidence" value="ECO:0007669"/>
    <property type="project" value="UniProtKB-UniRule"/>
</dbReference>
<evidence type="ECO:0000256" key="2">
    <source>
        <dbReference type="ARBA" id="ARBA00022630"/>
    </source>
</evidence>
<sequence>MEYRANTAILGAGISGLCTAYQLNQSNHDCLVLESSSEAGGALKSTQSNGYLAEHGPNSLLVKDQRVNQLLHATGLHPEQGTSAQTANAAAKKRYIVHNGKPHAMPSSPLGMFKTPLFSSKGKLRFALEPFIGRYRGLEQGLGEESFADFVRRRLGPDMLASAAGPFVSGIYAGDPENLSVRHAFPRLWNLEHHYGSFILGALALQFKLGPVGKNPNRLSPSSMISFRNGMQQLPSAIAQSLPPGHFETNCQLQNIQQHGSSDWELTWTDNNKQCQQGVFNNLVLAVPHHQLAKLPLPADLLKSLSPVSSLASPPVTSLVLGFKREDVRHPLDGFGMLIKQSEASPLLGVLFSSSMFDGRAPDQHVTLTCMMGGSLNPHFAENDDQVVLDELKRLLGVEGAPSFRHRTSWQHAIPQYSLDYQKVIDAIQTCENDYPGLHLAGNYRGGISVGDCMVNGLELGQTIVSK</sequence>
<evidence type="ECO:0000256" key="6">
    <source>
        <dbReference type="RuleBase" id="RU364052"/>
    </source>
</evidence>
<keyword evidence="3 6" id="KW-0274">FAD</keyword>
<protein>
    <recommendedName>
        <fullName evidence="6">Coproporphyrinogen III oxidase</fullName>
        <ecNumber evidence="6">1.3.3.15</ecNumber>
    </recommendedName>
</protein>
<evidence type="ECO:0000313" key="9">
    <source>
        <dbReference type="Proteomes" id="UP000557872"/>
    </source>
</evidence>
<comment type="similarity">
    <text evidence="6">Belongs to the protoporphyrinogen/coproporphyrinogen oxidase family. Coproporphyrinogen III oxidase subfamily.</text>
</comment>
<dbReference type="InterPro" id="IPR002937">
    <property type="entry name" value="Amino_oxidase"/>
</dbReference>